<comment type="caution">
    <text evidence="2">The sequence shown here is derived from an EMBL/GenBank/DDBJ whole genome shotgun (WGS) entry which is preliminary data.</text>
</comment>
<dbReference type="AlphaFoldDB" id="A0A8H5ZMH5"/>
<sequence length="187" mass="20220">MPPKAQPPPRGIWANFVFDQRVADKLRRIYAVAPEDIRRVFDYFCRPRGNSPYDAVFGPGPYDYSPVIARTTITARQILTGRPSYLKAFVVHSRGALNATFYTNNCAAVLRGEKEFTAFAGCVSIAGEWGGACSNCVWQDYGARCSVTQQTVSRTGGGRKRLSGGSSSGSQRGCPAAGGAENLLLVE</sequence>
<organism evidence="2 3">
    <name type="scientific">Cochliobolus sativus</name>
    <name type="common">Common root rot and spot blotch fungus</name>
    <name type="synonym">Bipolaris sorokiniana</name>
    <dbReference type="NCBI Taxonomy" id="45130"/>
    <lineage>
        <taxon>Eukaryota</taxon>
        <taxon>Fungi</taxon>
        <taxon>Dikarya</taxon>
        <taxon>Ascomycota</taxon>
        <taxon>Pezizomycotina</taxon>
        <taxon>Dothideomycetes</taxon>
        <taxon>Pleosporomycetidae</taxon>
        <taxon>Pleosporales</taxon>
        <taxon>Pleosporineae</taxon>
        <taxon>Pleosporaceae</taxon>
        <taxon>Bipolaris</taxon>
    </lineage>
</organism>
<reference evidence="2" key="1">
    <citation type="submission" date="2019-11" db="EMBL/GenBank/DDBJ databases">
        <title>Bipolaris sorokiniana Genome sequencing.</title>
        <authorList>
            <person name="Wang H."/>
        </authorList>
    </citation>
    <scope>NUCLEOTIDE SEQUENCE</scope>
</reference>
<protein>
    <submittedName>
        <fullName evidence="2">Uncharacterized protein</fullName>
    </submittedName>
</protein>
<dbReference type="Pfam" id="PF12511">
    <property type="entry name" value="DUF3716"/>
    <property type="match status" value="1"/>
</dbReference>
<proteinExistence type="predicted"/>
<evidence type="ECO:0000313" key="2">
    <source>
        <dbReference type="EMBL" id="KAF5851952.1"/>
    </source>
</evidence>
<evidence type="ECO:0000313" key="3">
    <source>
        <dbReference type="Proteomes" id="UP000624244"/>
    </source>
</evidence>
<dbReference type="InterPro" id="IPR022190">
    <property type="entry name" value="DUF3716"/>
</dbReference>
<feature type="compositionally biased region" description="Low complexity" evidence="1">
    <location>
        <begin position="163"/>
        <end position="173"/>
    </location>
</feature>
<feature type="region of interest" description="Disordered" evidence="1">
    <location>
        <begin position="154"/>
        <end position="175"/>
    </location>
</feature>
<dbReference type="EMBL" id="WNKQ01000004">
    <property type="protein sequence ID" value="KAF5851952.1"/>
    <property type="molecule type" value="Genomic_DNA"/>
</dbReference>
<dbReference type="Proteomes" id="UP000624244">
    <property type="component" value="Unassembled WGS sequence"/>
</dbReference>
<gene>
    <name evidence="2" type="ORF">GGP41_000707</name>
</gene>
<name>A0A8H5ZMH5_COCSA</name>
<accession>A0A8H5ZMH5</accession>
<evidence type="ECO:0000256" key="1">
    <source>
        <dbReference type="SAM" id="MobiDB-lite"/>
    </source>
</evidence>